<feature type="domain" description="HTH luxR-type" evidence="1">
    <location>
        <begin position="307"/>
        <end position="364"/>
    </location>
</feature>
<dbReference type="InterPro" id="IPR000792">
    <property type="entry name" value="Tscrpt_reg_LuxR_C"/>
</dbReference>
<evidence type="ECO:0000259" key="1">
    <source>
        <dbReference type="SMART" id="SM00421"/>
    </source>
</evidence>
<dbReference type="RefSeq" id="WP_166099740.1">
    <property type="nucleotide sequence ID" value="NZ_JAADJT010000002.1"/>
</dbReference>
<name>A0ABX0FGQ6_9BURK</name>
<keyword evidence="3" id="KW-1185">Reference proteome</keyword>
<evidence type="ECO:0000313" key="2">
    <source>
        <dbReference type="EMBL" id="NGZ83747.1"/>
    </source>
</evidence>
<reference evidence="3" key="2">
    <citation type="submission" date="2023-07" db="EMBL/GenBank/DDBJ databases">
        <title>Duganella aceri sp. nov., isolated from tree sap.</title>
        <authorList>
            <person name="Kim I.S."/>
        </authorList>
    </citation>
    <scope>NUCLEOTIDE SEQUENCE [LARGE SCALE GENOMIC DNA]</scope>
    <source>
        <strain evidence="3">SAP-35</strain>
    </source>
</reference>
<dbReference type="SUPFAM" id="SSF46894">
    <property type="entry name" value="C-terminal effector domain of the bipartite response regulators"/>
    <property type="match status" value="1"/>
</dbReference>
<dbReference type="SMART" id="SM00421">
    <property type="entry name" value="HTH_LUXR"/>
    <property type="match status" value="1"/>
</dbReference>
<dbReference type="Gene3D" id="1.10.10.10">
    <property type="entry name" value="Winged helix-like DNA-binding domain superfamily/Winged helix DNA-binding domain"/>
    <property type="match status" value="1"/>
</dbReference>
<protein>
    <submittedName>
        <fullName evidence="2">Helix-turn-helix transcriptional regulator</fullName>
    </submittedName>
</protein>
<reference evidence="2 3" key="1">
    <citation type="submission" date="2020-01" db="EMBL/GenBank/DDBJ databases">
        <authorList>
            <person name="Lee S.D."/>
        </authorList>
    </citation>
    <scope>NUCLEOTIDE SEQUENCE [LARGE SCALE GENOMIC DNA]</scope>
    <source>
        <strain evidence="2 3">SAP-35</strain>
    </source>
</reference>
<proteinExistence type="predicted"/>
<gene>
    <name evidence="2" type="ORF">GW587_05665</name>
</gene>
<dbReference type="InterPro" id="IPR016032">
    <property type="entry name" value="Sig_transdc_resp-reg_C-effctor"/>
</dbReference>
<evidence type="ECO:0000313" key="3">
    <source>
        <dbReference type="Proteomes" id="UP000666369"/>
    </source>
</evidence>
<sequence length="369" mass="41292">MLPENITAIYAAAMKPGHWTGLMGQLGAHFGADSSFMFTSHSETEPEAILLGQNTSAEMVDKFKDYWCHEDIWAAEARRRGKMKRGVVLIGSELVPNDQLHRSRYYNEFARHYRMDGMLGSVLFDGTEGDDIPFTNLCWYRPPGCGDFELDHKRQLMGLLVHFQQALKIQYKLKALHTQALLDGGHSRTVSVLLDANGRIIDTNTLADVALKAGNGLLRCSNNCLRTLGKRSAPAFEDALAACRASRRPVHLLVQTAEPGLLLRGVLLPLPVEEESYIGWQDDRHFMLMVDLPRDDTKEVIARAAELFGLSGAERRLAAMLVEGWSLEQISEMRNISLNTVRSQVRGLLSKTGFTRQIDLVRVLSRLMG</sequence>
<accession>A0ABX0FGQ6</accession>
<dbReference type="InterPro" id="IPR036388">
    <property type="entry name" value="WH-like_DNA-bd_sf"/>
</dbReference>
<dbReference type="EMBL" id="JAADJT010000002">
    <property type="protein sequence ID" value="NGZ83747.1"/>
    <property type="molecule type" value="Genomic_DNA"/>
</dbReference>
<organism evidence="2 3">
    <name type="scientific">Duganella aceris</name>
    <dbReference type="NCBI Taxonomy" id="2703883"/>
    <lineage>
        <taxon>Bacteria</taxon>
        <taxon>Pseudomonadati</taxon>
        <taxon>Pseudomonadota</taxon>
        <taxon>Betaproteobacteria</taxon>
        <taxon>Burkholderiales</taxon>
        <taxon>Oxalobacteraceae</taxon>
        <taxon>Telluria group</taxon>
        <taxon>Duganella</taxon>
    </lineage>
</organism>
<comment type="caution">
    <text evidence="2">The sequence shown here is derived from an EMBL/GenBank/DDBJ whole genome shotgun (WGS) entry which is preliminary data.</text>
</comment>
<dbReference type="Proteomes" id="UP000666369">
    <property type="component" value="Unassembled WGS sequence"/>
</dbReference>